<evidence type="ECO:0000313" key="9">
    <source>
        <dbReference type="EMBL" id="MQY30908.1"/>
    </source>
</evidence>
<dbReference type="InterPro" id="IPR011990">
    <property type="entry name" value="TPR-like_helical_dom_sf"/>
</dbReference>
<evidence type="ECO:0000256" key="6">
    <source>
        <dbReference type="PIRNR" id="PIRNR000574"/>
    </source>
</evidence>
<dbReference type="CDD" id="cd01120">
    <property type="entry name" value="RecA-like_superfamily"/>
    <property type="match status" value="1"/>
</dbReference>
<dbReference type="EC" id="2.7.11.1" evidence="6"/>
<dbReference type="SUPFAM" id="SSF56112">
    <property type="entry name" value="Protein kinase-like (PK-like)"/>
    <property type="match status" value="1"/>
</dbReference>
<dbReference type="SMART" id="SM00382">
    <property type="entry name" value="AAA"/>
    <property type="match status" value="1"/>
</dbReference>
<evidence type="ECO:0000256" key="4">
    <source>
        <dbReference type="ARBA" id="ARBA00022777"/>
    </source>
</evidence>
<keyword evidence="1 6" id="KW-0723">Serine/threonine-protein kinase</keyword>
<dbReference type="GO" id="GO:0004674">
    <property type="term" value="F:protein serine/threonine kinase activity"/>
    <property type="evidence" value="ECO:0007669"/>
    <property type="project" value="UniProtKB-UniRule"/>
</dbReference>
<dbReference type="GO" id="GO:0005524">
    <property type="term" value="F:ATP binding"/>
    <property type="evidence" value="ECO:0007669"/>
    <property type="project" value="UniProtKB-UniRule"/>
</dbReference>
<dbReference type="InterPro" id="IPR027417">
    <property type="entry name" value="P-loop_NTPase"/>
</dbReference>
<dbReference type="EMBL" id="WEGI01000015">
    <property type="protein sequence ID" value="MQY30908.1"/>
    <property type="molecule type" value="Genomic_DNA"/>
</dbReference>
<organism evidence="9 10">
    <name type="scientific">Nocardia aurantia</name>
    <dbReference type="NCBI Taxonomy" id="2585199"/>
    <lineage>
        <taxon>Bacteria</taxon>
        <taxon>Bacillati</taxon>
        <taxon>Actinomycetota</taxon>
        <taxon>Actinomycetes</taxon>
        <taxon>Mycobacteriales</taxon>
        <taxon>Nocardiaceae</taxon>
        <taxon>Nocardia</taxon>
    </lineage>
</organism>
<comment type="caution">
    <text evidence="9">The sequence shown here is derived from an EMBL/GenBank/DDBJ whole genome shotgun (WGS) entry which is preliminary data.</text>
</comment>
<dbReference type="AlphaFoldDB" id="A0A7K0DZC0"/>
<keyword evidence="10" id="KW-1185">Reference proteome</keyword>
<evidence type="ECO:0000256" key="7">
    <source>
        <dbReference type="PROSITE-ProRule" id="PRU10141"/>
    </source>
</evidence>
<dbReference type="PANTHER" id="PTHR43289:SF6">
    <property type="entry name" value="SERINE_THREONINE-PROTEIN KINASE NEKL-3"/>
    <property type="match status" value="1"/>
</dbReference>
<dbReference type="InterPro" id="IPR017441">
    <property type="entry name" value="Protein_kinase_ATP_BS"/>
</dbReference>
<dbReference type="InterPro" id="IPR011009">
    <property type="entry name" value="Kinase-like_dom_sf"/>
</dbReference>
<reference evidence="9 10" key="1">
    <citation type="submission" date="2019-10" db="EMBL/GenBank/DDBJ databases">
        <title>Nocardia macrotermitis sp. nov. and Nocardia aurantia sp. nov., isolated from the gut of fungus growing-termite Macrotermes natalensis.</title>
        <authorList>
            <person name="Benndorf R."/>
            <person name="Schwitalla J."/>
            <person name="Martin K."/>
            <person name="De Beer W."/>
            <person name="Kaster A.-K."/>
            <person name="Vollmers J."/>
            <person name="Poulsen M."/>
            <person name="Beemelmanns C."/>
        </authorList>
    </citation>
    <scope>NUCLEOTIDE SEQUENCE [LARGE SCALE GENOMIC DNA]</scope>
    <source>
        <strain evidence="9 10">RB56</strain>
    </source>
</reference>
<evidence type="ECO:0000256" key="1">
    <source>
        <dbReference type="ARBA" id="ARBA00022527"/>
    </source>
</evidence>
<sequence length="1132" mass="122154">MTHPWNDEQLMAESDEAATQRGMFTGVAAELVAAGFDAPEEVGRGGFGVVYRCREPALDRSVAVKVLTSDVGGDERVRFLREQRALGRLSGHPNIVQILHVDITSTGRPYLVMPFYARGSLDRLLRANGPLRWPDVVSVGVKIAGALAAAHALGMVHRDVKPGNILLTDYGEPQLSDFGIARFGDDATITSAMVHGTPAFTAPEILHGATPTAGADVYGLSATMFSLVSGHSPARRHGSGPLRDVSDAELARIAAGGPPDLREHGVPDAVCTVLERALAVDPRERPASAIEFGEQLREAQRLTGQPVDAMAVPGAAEPTDRPPMAQIAGPPTPPPPPFAATKFRPPAATRTMIDRPRLLNILRGGEQRRLIAILGPAGFGKTTLAAQWARRLRSEGVPVAWLTADPDDDNVVWFLTHLIEAIRRVRPEIARELVALLQERATDATRSVLSTLIDEIHDSRQAVVLIVDDWQRVGSVATRAAMAYLLEHGCHHLRIVLVGRDRSGLPLSRLMVDDELVEIDTTALRFDPAETDEFLVRTSGLELDPAEVGKVRESTEGWAAGLRLAQLSLSGRADPAGFIDNLSGRHHAIGEYLTENVLESLDPELLDFLMATTVTSRICASLATALSGRTDSRKLLEQIADRNLFLQRQDDDEWFHYHRLFADHLQRRLGYLDPDHVPVLHARASAWFAEHNLLTDAVDHALAADDEELAVTLVESHAMQLIAASQMATFLGLMAKLPSPLTDDRPLLHLCVGWANAGLGRGARVRAALRRARAALAANPPPEPENTVFHVEADLIAGIESYISDRFEPVPESVTAYIDTLPDPGMALAAADLAATDAFNRLDFAAMDHWYRTVLRFSRDLSPFATLHPHCMRGLAAAEELDIDAAEAHFAAAEAAAPRGSELVARATVLTQALLGGLRYQQGRLAEADTLLTAAAAAQRHPGTGDFLLSTYGTGARLAAARGDIERATHLLGIGDRFAAELSMPRVAARITNERVRIGLPIPDEVRDRLTQLPLYRRQPTRVLAATAELDQDSAIRLLLAQGSPEATAAACERAERLVREIQPQRAGALVDARLLHACCLWAAGRAEDARTAARPAVTLCIEHGLPRPIADAGPGISDIVTALGLVPATGE</sequence>
<comment type="similarity">
    <text evidence="6">Belongs to the protein kinase superfamily.</text>
</comment>
<proteinExistence type="inferred from homology"/>
<feature type="domain" description="Protein kinase" evidence="8">
    <location>
        <begin position="36"/>
        <end position="297"/>
    </location>
</feature>
<evidence type="ECO:0000256" key="2">
    <source>
        <dbReference type="ARBA" id="ARBA00022679"/>
    </source>
</evidence>
<dbReference type="Gene3D" id="1.10.510.10">
    <property type="entry name" value="Transferase(Phosphotransferase) domain 1"/>
    <property type="match status" value="1"/>
</dbReference>
<dbReference type="InterPro" id="IPR003593">
    <property type="entry name" value="AAA+_ATPase"/>
</dbReference>
<dbReference type="PIRSF" id="PIRSF000574">
    <property type="entry name" value="Ser/Thr_PK_PknK_prd"/>
    <property type="match status" value="1"/>
</dbReference>
<dbReference type="Pfam" id="PF00069">
    <property type="entry name" value="Pkinase"/>
    <property type="match status" value="1"/>
</dbReference>
<dbReference type="InterPro" id="IPR016236">
    <property type="entry name" value="Ser/Thr_kinase_PknK_prd"/>
</dbReference>
<dbReference type="InterPro" id="IPR049945">
    <property type="entry name" value="AAA_22"/>
</dbReference>
<comment type="catalytic activity">
    <reaction evidence="6">
        <text>L-seryl-[protein] + ATP = O-phospho-L-seryl-[protein] + ADP + H(+)</text>
        <dbReference type="Rhea" id="RHEA:17989"/>
        <dbReference type="Rhea" id="RHEA-COMP:9863"/>
        <dbReference type="Rhea" id="RHEA-COMP:11604"/>
        <dbReference type="ChEBI" id="CHEBI:15378"/>
        <dbReference type="ChEBI" id="CHEBI:29999"/>
        <dbReference type="ChEBI" id="CHEBI:30616"/>
        <dbReference type="ChEBI" id="CHEBI:83421"/>
        <dbReference type="ChEBI" id="CHEBI:456216"/>
        <dbReference type="EC" id="2.7.11.1"/>
    </reaction>
</comment>
<evidence type="ECO:0000256" key="5">
    <source>
        <dbReference type="ARBA" id="ARBA00022840"/>
    </source>
</evidence>
<dbReference type="PROSITE" id="PS00107">
    <property type="entry name" value="PROTEIN_KINASE_ATP"/>
    <property type="match status" value="1"/>
</dbReference>
<accession>A0A7K0DZC0</accession>
<dbReference type="PROSITE" id="PS00108">
    <property type="entry name" value="PROTEIN_KINASE_ST"/>
    <property type="match status" value="1"/>
</dbReference>
<dbReference type="GO" id="GO:0046872">
    <property type="term" value="F:metal ion binding"/>
    <property type="evidence" value="ECO:0007669"/>
    <property type="project" value="UniProtKB-UniRule"/>
</dbReference>
<evidence type="ECO:0000259" key="8">
    <source>
        <dbReference type="PROSITE" id="PS50011"/>
    </source>
</evidence>
<dbReference type="Gene3D" id="1.25.40.10">
    <property type="entry name" value="Tetratricopeptide repeat domain"/>
    <property type="match status" value="1"/>
</dbReference>
<evidence type="ECO:0000313" key="10">
    <source>
        <dbReference type="Proteomes" id="UP000431401"/>
    </source>
</evidence>
<keyword evidence="2 6" id="KW-0808">Transferase</keyword>
<dbReference type="GO" id="GO:0106310">
    <property type="term" value="F:protein serine kinase activity"/>
    <property type="evidence" value="ECO:0007669"/>
    <property type="project" value="UniProtKB-UniRule"/>
</dbReference>
<keyword evidence="5 6" id="KW-0067">ATP-binding</keyword>
<dbReference type="PANTHER" id="PTHR43289">
    <property type="entry name" value="MITOGEN-ACTIVATED PROTEIN KINASE KINASE KINASE 20-RELATED"/>
    <property type="match status" value="1"/>
</dbReference>
<dbReference type="InterPro" id="IPR008271">
    <property type="entry name" value="Ser/Thr_kinase_AS"/>
</dbReference>
<dbReference type="CDD" id="cd14014">
    <property type="entry name" value="STKc_PknB_like"/>
    <property type="match status" value="1"/>
</dbReference>
<dbReference type="InterPro" id="IPR059106">
    <property type="entry name" value="WHD_MalT"/>
</dbReference>
<dbReference type="Gene3D" id="3.30.200.20">
    <property type="entry name" value="Phosphorylase Kinase, domain 1"/>
    <property type="match status" value="1"/>
</dbReference>
<dbReference type="SMART" id="SM00220">
    <property type="entry name" value="S_TKc"/>
    <property type="match status" value="1"/>
</dbReference>
<gene>
    <name evidence="9" type="primary">pknK_5</name>
    <name evidence="9" type="ORF">NRB56_65130</name>
</gene>
<dbReference type="PROSITE" id="PS50011">
    <property type="entry name" value="PROTEIN_KINASE_DOM"/>
    <property type="match status" value="1"/>
</dbReference>
<dbReference type="GO" id="GO:0016887">
    <property type="term" value="F:ATP hydrolysis activity"/>
    <property type="evidence" value="ECO:0007669"/>
    <property type="project" value="InterPro"/>
</dbReference>
<protein>
    <recommendedName>
        <fullName evidence="6">Serine/threonine-protein kinase PknK</fullName>
        <ecNumber evidence="6">2.7.11.1</ecNumber>
    </recommendedName>
    <alternativeName>
        <fullName evidence="6">Protein kinase K</fullName>
    </alternativeName>
</protein>
<dbReference type="OrthoDB" id="136365at2"/>
<evidence type="ECO:0000256" key="3">
    <source>
        <dbReference type="ARBA" id="ARBA00022741"/>
    </source>
</evidence>
<name>A0A7K0DZC0_9NOCA</name>
<dbReference type="Pfam" id="PF25873">
    <property type="entry name" value="WHD_MalT"/>
    <property type="match status" value="1"/>
</dbReference>
<dbReference type="InterPro" id="IPR000719">
    <property type="entry name" value="Prot_kinase_dom"/>
</dbReference>
<dbReference type="Gene3D" id="3.40.50.300">
    <property type="entry name" value="P-loop containing nucleotide triphosphate hydrolases"/>
    <property type="match status" value="1"/>
</dbReference>
<keyword evidence="4 6" id="KW-0418">Kinase</keyword>
<keyword evidence="3 6" id="KW-0547">Nucleotide-binding</keyword>
<dbReference type="Proteomes" id="UP000431401">
    <property type="component" value="Unassembled WGS sequence"/>
</dbReference>
<comment type="catalytic activity">
    <reaction evidence="6">
        <text>L-threonyl-[protein] + ATP = O-phospho-L-threonyl-[protein] + ADP + H(+)</text>
        <dbReference type="Rhea" id="RHEA:46608"/>
        <dbReference type="Rhea" id="RHEA-COMP:11060"/>
        <dbReference type="Rhea" id="RHEA-COMP:11605"/>
        <dbReference type="ChEBI" id="CHEBI:15378"/>
        <dbReference type="ChEBI" id="CHEBI:30013"/>
        <dbReference type="ChEBI" id="CHEBI:30616"/>
        <dbReference type="ChEBI" id="CHEBI:61977"/>
        <dbReference type="ChEBI" id="CHEBI:456216"/>
        <dbReference type="EC" id="2.7.11.1"/>
    </reaction>
</comment>
<dbReference type="SUPFAM" id="SSF52540">
    <property type="entry name" value="P-loop containing nucleoside triphosphate hydrolases"/>
    <property type="match status" value="1"/>
</dbReference>
<feature type="binding site" evidence="7">
    <location>
        <position position="65"/>
    </location>
    <ligand>
        <name>ATP</name>
        <dbReference type="ChEBI" id="CHEBI:30616"/>
    </ligand>
</feature>
<dbReference type="Pfam" id="PF13401">
    <property type="entry name" value="AAA_22"/>
    <property type="match status" value="1"/>
</dbReference>